<gene>
    <name evidence="2" type="ORF">PVAP13_4NG013862</name>
</gene>
<name>A0A8T0T3I2_PANVG</name>
<proteinExistence type="predicted"/>
<comment type="caution">
    <text evidence="2">The sequence shown here is derived from an EMBL/GenBank/DDBJ whole genome shotgun (WGS) entry which is preliminary data.</text>
</comment>
<keyword evidence="3" id="KW-1185">Reference proteome</keyword>
<feature type="compositionally biased region" description="Pro residues" evidence="1">
    <location>
        <begin position="79"/>
        <end position="98"/>
    </location>
</feature>
<feature type="compositionally biased region" description="Low complexity" evidence="1">
    <location>
        <begin position="15"/>
        <end position="51"/>
    </location>
</feature>
<organism evidence="2 3">
    <name type="scientific">Panicum virgatum</name>
    <name type="common">Blackwell switchgrass</name>
    <dbReference type="NCBI Taxonomy" id="38727"/>
    <lineage>
        <taxon>Eukaryota</taxon>
        <taxon>Viridiplantae</taxon>
        <taxon>Streptophyta</taxon>
        <taxon>Embryophyta</taxon>
        <taxon>Tracheophyta</taxon>
        <taxon>Spermatophyta</taxon>
        <taxon>Magnoliopsida</taxon>
        <taxon>Liliopsida</taxon>
        <taxon>Poales</taxon>
        <taxon>Poaceae</taxon>
        <taxon>PACMAD clade</taxon>
        <taxon>Panicoideae</taxon>
        <taxon>Panicodae</taxon>
        <taxon>Paniceae</taxon>
        <taxon>Panicinae</taxon>
        <taxon>Panicum</taxon>
        <taxon>Panicum sect. Hiantes</taxon>
    </lineage>
</organism>
<sequence length="104" mass="10849">MYSPPNSPYTSQIDPIPSTHTSSAAPSAVSPSQLAAPLAGAAPPRAALNLPSGRTRPRRLGLSRAELRPPESSPGRPRVSPPPPRCREAPPQPAPKLPASPVQR</sequence>
<dbReference type="AlphaFoldDB" id="A0A8T0T3I2"/>
<dbReference type="EMBL" id="CM029044">
    <property type="protein sequence ID" value="KAG2603844.1"/>
    <property type="molecule type" value="Genomic_DNA"/>
</dbReference>
<evidence type="ECO:0000313" key="3">
    <source>
        <dbReference type="Proteomes" id="UP000823388"/>
    </source>
</evidence>
<dbReference type="Proteomes" id="UP000823388">
    <property type="component" value="Chromosome 4N"/>
</dbReference>
<accession>A0A8T0T3I2</accession>
<evidence type="ECO:0000313" key="2">
    <source>
        <dbReference type="EMBL" id="KAG2603844.1"/>
    </source>
</evidence>
<evidence type="ECO:0000256" key="1">
    <source>
        <dbReference type="SAM" id="MobiDB-lite"/>
    </source>
</evidence>
<feature type="region of interest" description="Disordered" evidence="1">
    <location>
        <begin position="1"/>
        <end position="104"/>
    </location>
</feature>
<reference evidence="2" key="1">
    <citation type="submission" date="2020-05" db="EMBL/GenBank/DDBJ databases">
        <title>WGS assembly of Panicum virgatum.</title>
        <authorList>
            <person name="Lovell J.T."/>
            <person name="Jenkins J."/>
            <person name="Shu S."/>
            <person name="Juenger T.E."/>
            <person name="Schmutz J."/>
        </authorList>
    </citation>
    <scope>NUCLEOTIDE SEQUENCE</scope>
    <source>
        <strain evidence="2">AP13</strain>
    </source>
</reference>
<protein>
    <submittedName>
        <fullName evidence="2">Uncharacterized protein</fullName>
    </submittedName>
</protein>